<comment type="caution">
    <text evidence="2">The sequence shown here is derived from an EMBL/GenBank/DDBJ whole genome shotgun (WGS) entry which is preliminary data.</text>
</comment>
<dbReference type="EMBL" id="MU151078">
    <property type="protein sequence ID" value="KAF9451881.1"/>
    <property type="molecule type" value="Genomic_DNA"/>
</dbReference>
<protein>
    <submittedName>
        <fullName evidence="2">Uncharacterized protein</fullName>
    </submittedName>
</protein>
<gene>
    <name evidence="2" type="ORF">P691DRAFT_756880</name>
</gene>
<keyword evidence="3" id="KW-1185">Reference proteome</keyword>
<dbReference type="AlphaFoldDB" id="A0A9P6C4J8"/>
<feature type="region of interest" description="Disordered" evidence="1">
    <location>
        <begin position="1"/>
        <end position="43"/>
    </location>
</feature>
<accession>A0A9P6C4J8</accession>
<evidence type="ECO:0000313" key="3">
    <source>
        <dbReference type="Proteomes" id="UP000807342"/>
    </source>
</evidence>
<sequence length="164" mass="18121">MIETACANAESIEQTETRARDVQVGLSSQPGPDSGTRESLRPLTSLKWPYVPEELAYPDPLKRDDPKDLQLRQYEAIATSPKIREILSKHENLPALLTSVDKLRGIEREQALHKALGVTPPDIDGWRKSTEPSEDVLALRELAEVVEAAIRGGDESALGLDWGE</sequence>
<organism evidence="2 3">
    <name type="scientific">Macrolepiota fuliginosa MF-IS2</name>
    <dbReference type="NCBI Taxonomy" id="1400762"/>
    <lineage>
        <taxon>Eukaryota</taxon>
        <taxon>Fungi</taxon>
        <taxon>Dikarya</taxon>
        <taxon>Basidiomycota</taxon>
        <taxon>Agaricomycotina</taxon>
        <taxon>Agaricomycetes</taxon>
        <taxon>Agaricomycetidae</taxon>
        <taxon>Agaricales</taxon>
        <taxon>Agaricineae</taxon>
        <taxon>Agaricaceae</taxon>
        <taxon>Macrolepiota</taxon>
    </lineage>
</organism>
<dbReference type="OrthoDB" id="18412at2759"/>
<evidence type="ECO:0000313" key="2">
    <source>
        <dbReference type="EMBL" id="KAF9451881.1"/>
    </source>
</evidence>
<reference evidence="2" key="1">
    <citation type="submission" date="2020-11" db="EMBL/GenBank/DDBJ databases">
        <authorList>
            <consortium name="DOE Joint Genome Institute"/>
            <person name="Ahrendt S."/>
            <person name="Riley R."/>
            <person name="Andreopoulos W."/>
            <person name="Labutti K."/>
            <person name="Pangilinan J."/>
            <person name="Ruiz-Duenas F.J."/>
            <person name="Barrasa J.M."/>
            <person name="Sanchez-Garcia M."/>
            <person name="Camarero S."/>
            <person name="Miyauchi S."/>
            <person name="Serrano A."/>
            <person name="Linde D."/>
            <person name="Babiker R."/>
            <person name="Drula E."/>
            <person name="Ayuso-Fernandez I."/>
            <person name="Pacheco R."/>
            <person name="Padilla G."/>
            <person name="Ferreira P."/>
            <person name="Barriuso J."/>
            <person name="Kellner H."/>
            <person name="Castanera R."/>
            <person name="Alfaro M."/>
            <person name="Ramirez L."/>
            <person name="Pisabarro A.G."/>
            <person name="Kuo A."/>
            <person name="Tritt A."/>
            <person name="Lipzen A."/>
            <person name="He G."/>
            <person name="Yan M."/>
            <person name="Ng V."/>
            <person name="Cullen D."/>
            <person name="Martin F."/>
            <person name="Rosso M.-N."/>
            <person name="Henrissat B."/>
            <person name="Hibbett D."/>
            <person name="Martinez A.T."/>
            <person name="Grigoriev I.V."/>
        </authorList>
    </citation>
    <scope>NUCLEOTIDE SEQUENCE</scope>
    <source>
        <strain evidence="2">MF-IS2</strain>
    </source>
</reference>
<evidence type="ECO:0000256" key="1">
    <source>
        <dbReference type="SAM" id="MobiDB-lite"/>
    </source>
</evidence>
<name>A0A9P6C4J8_9AGAR</name>
<proteinExistence type="predicted"/>
<dbReference type="Proteomes" id="UP000807342">
    <property type="component" value="Unassembled WGS sequence"/>
</dbReference>